<dbReference type="OrthoDB" id="3944240at2759"/>
<organism evidence="1 2">
    <name type="scientific">Cyclocybe aegerita</name>
    <name type="common">Black poplar mushroom</name>
    <name type="synonym">Agrocybe aegerita</name>
    <dbReference type="NCBI Taxonomy" id="1973307"/>
    <lineage>
        <taxon>Eukaryota</taxon>
        <taxon>Fungi</taxon>
        <taxon>Dikarya</taxon>
        <taxon>Basidiomycota</taxon>
        <taxon>Agaricomycotina</taxon>
        <taxon>Agaricomycetes</taxon>
        <taxon>Agaricomycetidae</taxon>
        <taxon>Agaricales</taxon>
        <taxon>Agaricineae</taxon>
        <taxon>Bolbitiaceae</taxon>
        <taxon>Cyclocybe</taxon>
    </lineage>
</organism>
<reference evidence="1 2" key="1">
    <citation type="submission" date="2020-01" db="EMBL/GenBank/DDBJ databases">
        <authorList>
            <person name="Gupta K D."/>
        </authorList>
    </citation>
    <scope>NUCLEOTIDE SEQUENCE [LARGE SCALE GENOMIC DNA]</scope>
</reference>
<keyword evidence="2" id="KW-1185">Reference proteome</keyword>
<proteinExistence type="predicted"/>
<dbReference type="AlphaFoldDB" id="A0A8S0WN20"/>
<evidence type="ECO:0000313" key="1">
    <source>
        <dbReference type="EMBL" id="CAA7261332.1"/>
    </source>
</evidence>
<evidence type="ECO:0000313" key="2">
    <source>
        <dbReference type="Proteomes" id="UP000467700"/>
    </source>
</evidence>
<protein>
    <submittedName>
        <fullName evidence="1">Uncharacterized protein</fullName>
    </submittedName>
</protein>
<comment type="caution">
    <text evidence="1">The sequence shown here is derived from an EMBL/GenBank/DDBJ whole genome shotgun (WGS) entry which is preliminary data.</text>
</comment>
<accession>A0A8S0WN20</accession>
<sequence>MVIRRHPDACSIDGEGEYALRLAKSERLLSALRTTSGAVLDQLQLQNSSPLLRYHYPFSMPHNPSFLLPTGFLHSPDLCEVYVHVSLVYANGVVKRPKLGRRRKSLKMNICREKVTHEGFDLQDLAPRIAPMYRLHEDYLPDLQHELPPALRMLSLRPKAINVDQLIEFAKETRRQIPPSHLNAIVMGLQSLQNGDVDNGSDIFAIVRLPNLINLILNFKDIFRTTVLLKHLMPARGWAIQAYTGPPLAFITSLLLYPRLATPLPNAVLPAVAGLFVLLALHHLVRGVRSEQAFANLWRVMEEFGHTLAKSKTPRRRDERGSALRRSEAALSRMGAGLYGTLSGTWVALRPEHLSCLTQTAQAHFLALA</sequence>
<name>A0A8S0WN20_CYCAE</name>
<dbReference type="EMBL" id="CACVBS010000032">
    <property type="protein sequence ID" value="CAA7261332.1"/>
    <property type="molecule type" value="Genomic_DNA"/>
</dbReference>
<gene>
    <name evidence="1" type="ORF">AAE3_LOCUS3381</name>
</gene>
<dbReference type="Proteomes" id="UP000467700">
    <property type="component" value="Unassembled WGS sequence"/>
</dbReference>